<dbReference type="InterPro" id="IPR014001">
    <property type="entry name" value="Helicase_ATP-bd"/>
</dbReference>
<dbReference type="PANTHER" id="PTHR36498">
    <property type="entry name" value="TATA-BINDING PROTEIN-ASSOCIATED FACTOR 172"/>
    <property type="match status" value="1"/>
</dbReference>
<keyword evidence="8" id="KW-0539">Nucleus</keyword>
<dbReference type="GO" id="GO:0004386">
    <property type="term" value="F:helicase activity"/>
    <property type="evidence" value="ECO:0007669"/>
    <property type="project" value="UniProtKB-KW"/>
</dbReference>
<organism evidence="13 14">
    <name type="scientific">Lolium multiflorum</name>
    <name type="common">Italian ryegrass</name>
    <name type="synonym">Lolium perenne subsp. multiflorum</name>
    <dbReference type="NCBI Taxonomy" id="4521"/>
    <lineage>
        <taxon>Eukaryota</taxon>
        <taxon>Viridiplantae</taxon>
        <taxon>Streptophyta</taxon>
        <taxon>Embryophyta</taxon>
        <taxon>Tracheophyta</taxon>
        <taxon>Spermatophyta</taxon>
        <taxon>Magnoliopsida</taxon>
        <taxon>Liliopsida</taxon>
        <taxon>Poales</taxon>
        <taxon>Poaceae</taxon>
        <taxon>BOP clade</taxon>
        <taxon>Pooideae</taxon>
        <taxon>Poodae</taxon>
        <taxon>Poeae</taxon>
        <taxon>Poeae Chloroplast Group 2 (Poeae type)</taxon>
        <taxon>Loliodinae</taxon>
        <taxon>Loliinae</taxon>
        <taxon>Lolium</taxon>
    </lineage>
</organism>
<evidence type="ECO:0000313" key="13">
    <source>
        <dbReference type="EMBL" id="KAK1697043.1"/>
    </source>
</evidence>
<evidence type="ECO:0000256" key="6">
    <source>
        <dbReference type="ARBA" id="ARBA00022840"/>
    </source>
</evidence>
<dbReference type="Gene3D" id="3.40.50.10810">
    <property type="entry name" value="Tandem AAA-ATPase domain"/>
    <property type="match status" value="1"/>
</dbReference>
<feature type="domain" description="Helicase ATP-binding" evidence="11">
    <location>
        <begin position="1463"/>
        <end position="1632"/>
    </location>
</feature>
<evidence type="ECO:0000256" key="7">
    <source>
        <dbReference type="ARBA" id="ARBA00023125"/>
    </source>
</evidence>
<dbReference type="Gene3D" id="1.25.10.10">
    <property type="entry name" value="Leucine-rich Repeat Variant"/>
    <property type="match status" value="3"/>
</dbReference>
<dbReference type="Pfam" id="PF12054">
    <property type="entry name" value="DUF3535"/>
    <property type="match status" value="1"/>
</dbReference>
<dbReference type="Pfam" id="PF00271">
    <property type="entry name" value="Helicase_C"/>
    <property type="match status" value="1"/>
</dbReference>
<dbReference type="GO" id="GO:0017025">
    <property type="term" value="F:TBP-class protein binding"/>
    <property type="evidence" value="ECO:0007669"/>
    <property type="project" value="InterPro"/>
</dbReference>
<dbReference type="SMART" id="SM00487">
    <property type="entry name" value="DEXDc"/>
    <property type="match status" value="1"/>
</dbReference>
<comment type="subcellular location">
    <subcellularLocation>
        <location evidence="1">Nucleus</location>
    </subcellularLocation>
</comment>
<evidence type="ECO:0000256" key="1">
    <source>
        <dbReference type="ARBA" id="ARBA00004123"/>
    </source>
</evidence>
<dbReference type="FunFam" id="3.40.50.300:FF:001793">
    <property type="entry name" value="TATA-binding protein-associated factor"/>
    <property type="match status" value="1"/>
</dbReference>
<dbReference type="InterPro" id="IPR044078">
    <property type="entry name" value="Mot1_ATP-bd"/>
</dbReference>
<dbReference type="InterPro" id="IPR016024">
    <property type="entry name" value="ARM-type_fold"/>
</dbReference>
<keyword evidence="2" id="KW-0677">Repeat</keyword>
<feature type="compositionally biased region" description="Polar residues" evidence="10">
    <location>
        <begin position="268"/>
        <end position="289"/>
    </location>
</feature>
<keyword evidence="5" id="KW-0347">Helicase</keyword>
<dbReference type="Gene3D" id="3.40.50.300">
    <property type="entry name" value="P-loop containing nucleotide triphosphate hydrolases"/>
    <property type="match status" value="1"/>
</dbReference>
<evidence type="ECO:0000256" key="8">
    <source>
        <dbReference type="ARBA" id="ARBA00023242"/>
    </source>
</evidence>
<reference evidence="13" key="1">
    <citation type="submission" date="2023-07" db="EMBL/GenBank/DDBJ databases">
        <title>A chromosome-level genome assembly of Lolium multiflorum.</title>
        <authorList>
            <person name="Chen Y."/>
            <person name="Copetti D."/>
            <person name="Kolliker R."/>
            <person name="Studer B."/>
        </authorList>
    </citation>
    <scope>NUCLEOTIDE SEQUENCE</scope>
    <source>
        <strain evidence="13">02402/16</strain>
        <tissue evidence="13">Leaf</tissue>
    </source>
</reference>
<dbReference type="PANTHER" id="PTHR36498:SF1">
    <property type="entry name" value="TATA-BINDING PROTEIN-ASSOCIATED FACTOR 172"/>
    <property type="match status" value="1"/>
</dbReference>
<evidence type="ECO:0000259" key="12">
    <source>
        <dbReference type="PROSITE" id="PS51194"/>
    </source>
</evidence>
<dbReference type="EMBL" id="JAUUTY010000001">
    <property type="protein sequence ID" value="KAK1697043.1"/>
    <property type="molecule type" value="Genomic_DNA"/>
</dbReference>
<dbReference type="InterPro" id="IPR022707">
    <property type="entry name" value="Mot1_central_dom"/>
</dbReference>
<dbReference type="PROSITE" id="PS51194">
    <property type="entry name" value="HELICASE_CTER"/>
    <property type="match status" value="1"/>
</dbReference>
<dbReference type="CDD" id="cd18793">
    <property type="entry name" value="SF2_C_SNF"/>
    <property type="match status" value="1"/>
</dbReference>
<dbReference type="Proteomes" id="UP001231189">
    <property type="component" value="Unassembled WGS sequence"/>
</dbReference>
<evidence type="ECO:0000256" key="3">
    <source>
        <dbReference type="ARBA" id="ARBA00022741"/>
    </source>
</evidence>
<keyword evidence="3" id="KW-0547">Nucleotide-binding</keyword>
<evidence type="ECO:0000259" key="11">
    <source>
        <dbReference type="PROSITE" id="PS51192"/>
    </source>
</evidence>
<evidence type="ECO:0000256" key="9">
    <source>
        <dbReference type="PROSITE-ProRule" id="PRU00103"/>
    </source>
</evidence>
<accession>A0AAD8U390</accession>
<dbReference type="GO" id="GO:0005524">
    <property type="term" value="F:ATP binding"/>
    <property type="evidence" value="ECO:0007669"/>
    <property type="project" value="UniProtKB-KW"/>
</dbReference>
<dbReference type="GO" id="GO:0016887">
    <property type="term" value="F:ATP hydrolysis activity"/>
    <property type="evidence" value="ECO:0007669"/>
    <property type="project" value="InterPro"/>
</dbReference>
<feature type="repeat" description="HEAT" evidence="9">
    <location>
        <begin position="1293"/>
        <end position="1328"/>
    </location>
</feature>
<dbReference type="InterPro" id="IPR049730">
    <property type="entry name" value="SNF2/RAD54-like_C"/>
</dbReference>
<evidence type="ECO:0008006" key="15">
    <source>
        <dbReference type="Google" id="ProtNLM"/>
    </source>
</evidence>
<dbReference type="InterPro" id="IPR038718">
    <property type="entry name" value="SNF2-like_sf"/>
</dbReference>
<evidence type="ECO:0000313" key="14">
    <source>
        <dbReference type="Proteomes" id="UP001231189"/>
    </source>
</evidence>
<evidence type="ECO:0000256" key="5">
    <source>
        <dbReference type="ARBA" id="ARBA00022806"/>
    </source>
</evidence>
<dbReference type="InterPro" id="IPR044972">
    <property type="entry name" value="Mot1"/>
</dbReference>
<dbReference type="InterPro" id="IPR027417">
    <property type="entry name" value="P-loop_NTPase"/>
</dbReference>
<dbReference type="CDD" id="cd17999">
    <property type="entry name" value="DEXHc_Mot1"/>
    <property type="match status" value="1"/>
</dbReference>
<dbReference type="Pfam" id="PF00176">
    <property type="entry name" value="SNF2-rel_dom"/>
    <property type="match status" value="1"/>
</dbReference>
<dbReference type="FunFam" id="3.40.50.10810:FF:000009">
    <property type="entry name" value="B-TFIID TATA-box-binding protein-associated factor 1"/>
    <property type="match status" value="1"/>
</dbReference>
<dbReference type="InterPro" id="IPR000357">
    <property type="entry name" value="HEAT"/>
</dbReference>
<feature type="region of interest" description="Disordered" evidence="10">
    <location>
        <begin position="1178"/>
        <end position="1199"/>
    </location>
</feature>
<keyword evidence="6" id="KW-0067">ATP-binding</keyword>
<dbReference type="GO" id="GO:0005634">
    <property type="term" value="C:nucleus"/>
    <property type="evidence" value="ECO:0007669"/>
    <property type="project" value="UniProtKB-SubCell"/>
</dbReference>
<dbReference type="InterPro" id="IPR001650">
    <property type="entry name" value="Helicase_C-like"/>
</dbReference>
<dbReference type="InterPro" id="IPR021133">
    <property type="entry name" value="HEAT_type_2"/>
</dbReference>
<dbReference type="Pfam" id="PF02985">
    <property type="entry name" value="HEAT"/>
    <property type="match status" value="1"/>
</dbReference>
<gene>
    <name evidence="13" type="ORF">QYE76_013740</name>
</gene>
<keyword evidence="4" id="KW-0378">Hydrolase</keyword>
<dbReference type="SUPFAM" id="SSF52540">
    <property type="entry name" value="P-loop containing nucleoside triphosphate hydrolases"/>
    <property type="match status" value="2"/>
</dbReference>
<feature type="region of interest" description="Disordered" evidence="10">
    <location>
        <begin position="1986"/>
        <end position="2008"/>
    </location>
</feature>
<feature type="compositionally biased region" description="Basic and acidic residues" evidence="10">
    <location>
        <begin position="250"/>
        <end position="259"/>
    </location>
</feature>
<dbReference type="InterPro" id="IPR011989">
    <property type="entry name" value="ARM-like"/>
</dbReference>
<name>A0AAD8U390_LOLMU</name>
<dbReference type="PROSITE" id="PS50077">
    <property type="entry name" value="HEAT_REPEAT"/>
    <property type="match status" value="1"/>
</dbReference>
<protein>
    <recommendedName>
        <fullName evidence="15">TATA-binding protein-associated factor BTAF1</fullName>
    </recommendedName>
</protein>
<dbReference type="SUPFAM" id="SSF48371">
    <property type="entry name" value="ARM repeat"/>
    <property type="match status" value="1"/>
</dbReference>
<sequence length="2040" mass="225805">MAQSSSRLHRLLTLLDTGSTQATRFAAARQIGDIAKSHPLELSALLKKVSQYIRSKNWDTRVAAAHAIGAIAENVKHISVKDLFASVEAEKHASGLSDETADVGSALPPPHTAATSELAFGSFDINRVLEFGSPLLSSGGQEYDVANDNGKNPADRLARQKQNLRRRLGLDVCEQFMDFNDVIKDEDLLAQKNYWDANVQNNGFYSFNSGQNIQHLVASMVPRYPKHSNYRPKRLSARERNMLKRKAKSSAKDHTKSAPEDDEVALKNSASSNGASSDQVAAYNDTSDTVLDEDNTEYSDSGRWPFQQFVDQLLLDMFDPSWEVRHGTIMALREILTHQGACAGVYIPDLSSPLADLDDRSDSDSLKRPHGIDLNDGIDVEQLEPVLKRHKKDEPNSSEIIHESVAERLTEEKPNPSEIMDIDLDKKLVNADDSKAEAGLSNVFTISSVEPNSADVKVEPELQLDNSTGLSKADTSCTSLHNAVSSASTPSSVIHVHENLKYAKLMKLAKHSCMKNWEFLQDCAIRFLCVLSLDRFGDYVSDQVVAPVRETCAQALGAVLKYMHPSLVCHTLNILLQMQRRQEWEVRHGSLLGIKYLVAVRKEMLKDLFEYVLHACKAGLEDPDDDVRAVAAEALIPAAASLVRLNDQMLHSVVMLLWDILLDLDDLSPSTSSVMNLLAEIYSQPEMVPKMLGMTALGEREFDLNKATQTAEQEDMLAYSENPYVLATLTPRLWPFMRHSITSVRHSAIRTLERLLEVGNTGSSAGNTPSTFWPTSILGDSLQVVFQNILLESNDEILRSSERAWKLLLQCPAKDLECAAVSYFSNWVQLATSPYGTALDSTKMFLPVALPRGENSSHERHFEVSSNVPKIIVGADSDKSVTHTRVLTAMALGLFAAKLPVGSWQVVLTPLANDVMSSSGVQRQVASMVIVSWFKDLRGRDLAAVGALLAFFSSVKEYLLDLLSCSDPAFPTKDSVLPYSELARTYTKMRNEATNLFRSVDSCAIFKDYASGLNFNADMLSVDEAINFASKLLLPTELDLPSDSEKIVLNNVESAKQGLLSTSGYLKCVQNNLHVTVSSLVASAVVWMSGLPSKLNPVILPLMAAIKREQEELLQDKAADALAELIFSCVGRKPGPNDKLTKNLCTLACTDIYETPQAAVINSMQVIEEQNLLSIGKRSSNHKSRGHASSGGEERTKTEGFISRRGSELALKHLCEKFGSSLFEKLPKIWDCLTEFLKPVEIQDGIQKDDPSIAQLGRSCEDKDPQSVINNIQVVRSVTPHLPEPLRPQLLRLLPCILGCVRHPHVAVRLAAARCITSMAKSLTGNVMVVVIENAIPMLSDSSSVCARQGAGMLLSLLVQGLAVELVPYAPFLVVPLLRCMSDPDGSVRQSVTHSFAALVPLLPLAKGVPLPSGLSERLSRSTEDAEFLEQLLDNSQIDDYKLNIHLSVELRRYQQEGINWLAFLRRFKLHGILCDDMGLGKTLQASAIVASDIAESRARNDDKDPKSLIICPSTLVAHWEYEMEKYIDSSIMKPLQYVGSSPDRILLRSQFEKFNVIITSYDIIRKDIDFLENIYWNYCVLDEGHIIKNSRSKVTSAVKQLKAQHRLILSGTPIQNNVLELWSLFDFLMPGFLGTEKQFQATYGKPLIAAKDSKCSARDSEAGILAMEALHKQVMPFLLRRTKDEVLSDLPEKIIQDRYCNLSQLQLKLYDKFSNSNAREEISTIVKANESEQSTAQPKATRHVFQALQYLLKLCSHPLLVTGESPPDYLVDHLKEIGVGTSGALHELHHSPKLVALQEILHECGIGLEISSPDASAAVGQHRVLIFAQHKAFLDVIEKDLFQSHMRSVTYLRLDGSVQTEKRFEIVKSFNSDPTIDVLLLTTHVGGLGLNLTSADTLVFMEHDWNPMKDLQAMDRAHRLGQKKVVNVHRLIMRGTVEEKVMSLQRFKVSVANAVINAENASLKTMNTDQLLDLFTSTPASRKASVLPSSSVGEDSKDSSGKPGKKGLKSILNGLDELWDQSQYADEYDMNQFLAKLNG</sequence>
<evidence type="ECO:0000256" key="4">
    <source>
        <dbReference type="ARBA" id="ARBA00022801"/>
    </source>
</evidence>
<keyword evidence="7" id="KW-0238">DNA-binding</keyword>
<feature type="region of interest" description="Disordered" evidence="10">
    <location>
        <begin position="225"/>
        <end position="302"/>
    </location>
</feature>
<evidence type="ECO:0000256" key="2">
    <source>
        <dbReference type="ARBA" id="ARBA00022737"/>
    </source>
</evidence>
<keyword evidence="14" id="KW-1185">Reference proteome</keyword>
<dbReference type="SMART" id="SM00490">
    <property type="entry name" value="HELICc"/>
    <property type="match status" value="1"/>
</dbReference>
<evidence type="ECO:0000256" key="10">
    <source>
        <dbReference type="SAM" id="MobiDB-lite"/>
    </source>
</evidence>
<comment type="caution">
    <text evidence="13">The sequence shown here is derived from an EMBL/GenBank/DDBJ whole genome shotgun (WGS) entry which is preliminary data.</text>
</comment>
<feature type="domain" description="Helicase C-terminal" evidence="12">
    <location>
        <begin position="1812"/>
        <end position="1972"/>
    </location>
</feature>
<dbReference type="PROSITE" id="PS51192">
    <property type="entry name" value="HELICASE_ATP_BIND_1"/>
    <property type="match status" value="1"/>
</dbReference>
<proteinExistence type="predicted"/>
<dbReference type="GO" id="GO:0003677">
    <property type="term" value="F:DNA binding"/>
    <property type="evidence" value="ECO:0007669"/>
    <property type="project" value="UniProtKB-KW"/>
</dbReference>
<dbReference type="FunFam" id="1.25.10.10:FF:001520">
    <property type="entry name" value="Uncharacterized protein"/>
    <property type="match status" value="1"/>
</dbReference>
<feature type="compositionally biased region" description="Basic residues" evidence="10">
    <location>
        <begin position="225"/>
        <end position="235"/>
    </location>
</feature>
<dbReference type="InterPro" id="IPR000330">
    <property type="entry name" value="SNF2_N"/>
</dbReference>